<evidence type="ECO:0000313" key="3">
    <source>
        <dbReference type="Proteomes" id="UP000009319"/>
    </source>
</evidence>
<reference evidence="2 3" key="1">
    <citation type="journal article" date="2013" name="Genome Announc.">
        <title>Draft Genome Sequence of Rhizobium mesoamericanum STM3625, a Nitrogen-Fixing Symbiont of Mimosa pudica Isolated in French Guiana (South America).</title>
        <authorList>
            <person name="Moulin L."/>
            <person name="Mornico D."/>
            <person name="Melkonian R."/>
            <person name="Klonowska A."/>
        </authorList>
    </citation>
    <scope>NUCLEOTIDE SEQUENCE [LARGE SCALE GENOMIC DNA]</scope>
    <source>
        <strain evidence="2 3">STM3625</strain>
    </source>
</reference>
<dbReference type="RefSeq" id="WP_007537574.1">
    <property type="nucleotide sequence ID" value="NZ_HF536773.1"/>
</dbReference>
<dbReference type="InterPro" id="IPR050767">
    <property type="entry name" value="Sel1_AlgK"/>
</dbReference>
<accession>K0PPI4</accession>
<dbReference type="eggNOG" id="COG0790">
    <property type="taxonomic scope" value="Bacteria"/>
</dbReference>
<evidence type="ECO:0008006" key="4">
    <source>
        <dbReference type="Google" id="ProtNLM"/>
    </source>
</evidence>
<dbReference type="Pfam" id="PF08238">
    <property type="entry name" value="Sel1"/>
    <property type="match status" value="4"/>
</dbReference>
<dbReference type="Proteomes" id="UP000009319">
    <property type="component" value="Unassembled WGS sequence"/>
</dbReference>
<dbReference type="PANTHER" id="PTHR11102">
    <property type="entry name" value="SEL-1-LIKE PROTEIN"/>
    <property type="match status" value="1"/>
</dbReference>
<dbReference type="AlphaFoldDB" id="K0PPI4"/>
<dbReference type="HOGENOM" id="CLU_668819_0_0_5"/>
<proteinExistence type="predicted"/>
<name>K0PPI4_9HYPH</name>
<evidence type="ECO:0000313" key="2">
    <source>
        <dbReference type="EMBL" id="CCM78526.1"/>
    </source>
</evidence>
<keyword evidence="1" id="KW-0732">Signal</keyword>
<gene>
    <name evidence="2" type="ORF">BN77_p11210</name>
</gene>
<dbReference type="SUPFAM" id="SSF81901">
    <property type="entry name" value="HCP-like"/>
    <property type="match status" value="2"/>
</dbReference>
<dbReference type="Gene3D" id="1.25.40.10">
    <property type="entry name" value="Tetratricopeptide repeat domain"/>
    <property type="match status" value="2"/>
</dbReference>
<feature type="signal peptide" evidence="1">
    <location>
        <begin position="1"/>
        <end position="23"/>
    </location>
</feature>
<dbReference type="InterPro" id="IPR006597">
    <property type="entry name" value="Sel1-like"/>
</dbReference>
<organism evidence="2 3">
    <name type="scientific">Rhizobium mesoamericanum STM3625</name>
    <dbReference type="NCBI Taxonomy" id="1211777"/>
    <lineage>
        <taxon>Bacteria</taxon>
        <taxon>Pseudomonadati</taxon>
        <taxon>Pseudomonadota</taxon>
        <taxon>Alphaproteobacteria</taxon>
        <taxon>Hyphomicrobiales</taxon>
        <taxon>Rhizobiaceae</taxon>
        <taxon>Rhizobium/Agrobacterium group</taxon>
        <taxon>Rhizobium</taxon>
    </lineage>
</organism>
<evidence type="ECO:0000256" key="1">
    <source>
        <dbReference type="SAM" id="SignalP"/>
    </source>
</evidence>
<protein>
    <recommendedName>
        <fullName evidence="4">Serine/threonine protein kinase</fullName>
    </recommendedName>
</protein>
<keyword evidence="3" id="KW-1185">Reference proteome</keyword>
<comment type="caution">
    <text evidence="2">The sequence shown here is derived from an EMBL/GenBank/DDBJ whole genome shotgun (WGS) entry which is preliminary data.</text>
</comment>
<feature type="chain" id="PRO_5003838329" description="Serine/threonine protein kinase" evidence="1">
    <location>
        <begin position="24"/>
        <end position="429"/>
    </location>
</feature>
<dbReference type="STRING" id="1211777.BN77_p11210"/>
<dbReference type="InterPro" id="IPR011990">
    <property type="entry name" value="TPR-like_helical_dom_sf"/>
</dbReference>
<dbReference type="EMBL" id="CANI01000039">
    <property type="protein sequence ID" value="CCM78526.1"/>
    <property type="molecule type" value="Genomic_DNA"/>
</dbReference>
<dbReference type="PANTHER" id="PTHR11102:SF160">
    <property type="entry name" value="ERAD-ASSOCIATED E3 UBIQUITIN-PROTEIN LIGASE COMPONENT HRD3"/>
    <property type="match status" value="1"/>
</dbReference>
<sequence>MKTILRISLTALMATATMATAEARVVKPTPRPVVETYANWEELRLAKGWPEVNAAAKLPLPKRLLIATAALTAPDRKVRDPNYGFALLLTGPTSRDTTRLLAKGILMNDYVFGDRTPAVLRALAAEAMRGCKSCVAAYGLIQYAGLDVPQNDVVAYKWYRWAAVVGNAKGIEATSLALAEGRGTPKNIPEAKKWAARLEPARRAKLYTEMATRIVLSKTPEDMAASSELLLQSMALNPVDAGRPAKQLLNLDYPASVQDEAMAAIRAEGRAADPNALKVMAQVLWKRDQPQAVNEAISIFRTLAERGNADAIDYLSKALARSDVDKKGKDLIVSSLQSAAASGYVSASKVLGDAYYYGTGVTASLETAQTYRESAAKQNDPEAQYLLGMMMLQSTDKPQDDATGRQWLEKSAAGGYPLARAALQKLSSN</sequence>
<dbReference type="SMART" id="SM00671">
    <property type="entry name" value="SEL1"/>
    <property type="match status" value="3"/>
</dbReference>